<feature type="region of interest" description="Disordered" evidence="1">
    <location>
        <begin position="1137"/>
        <end position="1159"/>
    </location>
</feature>
<dbReference type="RefSeq" id="WP_339159257.1">
    <property type="nucleotide sequence ID" value="NZ_LR743510.1"/>
</dbReference>
<accession>A0A679JRY3</accession>
<proteinExistence type="predicted"/>
<feature type="compositionally biased region" description="Low complexity" evidence="1">
    <location>
        <begin position="1427"/>
        <end position="1443"/>
    </location>
</feature>
<feature type="region of interest" description="Disordered" evidence="1">
    <location>
        <begin position="939"/>
        <end position="969"/>
    </location>
</feature>
<feature type="region of interest" description="Disordered" evidence="1">
    <location>
        <begin position="790"/>
        <end position="814"/>
    </location>
</feature>
<evidence type="ECO:0000256" key="1">
    <source>
        <dbReference type="SAM" id="MobiDB-lite"/>
    </source>
</evidence>
<reference evidence="4" key="1">
    <citation type="submission" date="2019-12" db="EMBL/GenBank/DDBJ databases">
        <authorList>
            <person name="Cremers G."/>
        </authorList>
    </citation>
    <scope>NUCLEOTIDE SEQUENCE</scope>
    <source>
        <strain evidence="4">Mbul2</strain>
        <plasmid evidence="4">1</plasmid>
    </source>
</reference>
<dbReference type="InterPro" id="IPR041219">
    <property type="entry name" value="Phage_lysozyme2"/>
</dbReference>
<dbReference type="EMBL" id="LR743510">
    <property type="protein sequence ID" value="CAA2137493.1"/>
    <property type="molecule type" value="Genomic_DNA"/>
</dbReference>
<keyword evidence="4" id="KW-0614">Plasmid</keyword>
<feature type="compositionally biased region" description="Polar residues" evidence="1">
    <location>
        <begin position="1150"/>
        <end position="1159"/>
    </location>
</feature>
<organism evidence="4">
    <name type="scientific">Methylobacterium bullatum</name>
    <dbReference type="NCBI Taxonomy" id="570505"/>
    <lineage>
        <taxon>Bacteria</taxon>
        <taxon>Pseudomonadati</taxon>
        <taxon>Pseudomonadota</taxon>
        <taxon>Alphaproteobacteria</taxon>
        <taxon>Hyphomicrobiales</taxon>
        <taxon>Methylobacteriaceae</taxon>
        <taxon>Methylobacterium</taxon>
    </lineage>
</organism>
<feature type="domain" description="Phage tail lysozyme" evidence="3">
    <location>
        <begin position="1006"/>
        <end position="1139"/>
    </location>
</feature>
<feature type="region of interest" description="Disordered" evidence="1">
    <location>
        <begin position="1454"/>
        <end position="1475"/>
    </location>
</feature>
<sequence>MADENNKVQIHVDAKVTGEDQITSLAAKMKAFEAQAKRINDSFKQIGRVQPPGGRDPAKTEAALEGVKTRGRRSKKQADADSLRTAQRINLFDRESVKLFQTKLTSQTKAATESLRAERQSFANFRTRNEAQSRYESGQVRALKDRLTAERRISSMRMASERAAATAQARTASEAARAATRRMQDAANAIRATARLEEAEARRVDRARTSRENARGRYISNVRSGANEAREGAGRAVRGAATVAAATRKGIDTRLDVDTAETNLKIFSGQTNEQIKAARKGFLDNLSIRNGLGIAGGLDAYSEVLKTGMKAPAENVKTIMEAVSALELDLKNTTKLAGLIDRNYGAKSDPAKIKSALNAVAVAAREDPTQSNEIVEGVKRAFGALSTGNMTPEQLTALVSGGQSVGIQPGKAGTYVATLGKQLSMGNSKFLGKKNRDELNFAARELGFGDARKMASDYAKDSYGTMMKFHENLAKLEAGKRTQVAEAALGRQWSDEGLQFSQGTGGVKKTYAEVSDPKNANFLEEAARIRAESLQGQWNSTKTIFGRFWDAFGQGFEDILNSINKYFLDLNSKFEYDQINGYVVSFLDGVKEALGVKTWQELLHNTFGGDIGIIGPQIKAFAKGLTEGVMSIGRAIKSFASIFGGSDMSADTMGKLTGEFLAMSLGLAALSPVIGVLGGLAAIVGGIATSAAAISALGTMGGGTATAAGAAAVSGWTLVGTTIAAAFVSYLLRQTIPKVIDGTTGTKAGTAIDEAASAGGVTGLLGTGFNLQLGLMKGFISSLAGEKTPEAVRTWSDPPTKAKEPAKSPLDPRPAIQGQAESIRTPPAEQGTLSRAWDWITSSFIGSAKANEFIQPPRKPEAVMSGTVDTASIAKPTADPRLQLMNLTHAVEENTSAIRAGLDRQGIMGGLIQRASISTASDGVKASLAGSSADIRSASSVLSGSTGSGTVTGGLAPLEGSVPGTRLNGGSGLGRRGIIGGAGSYAGSGPGGGVTPPMLKGDAAANAKTAFDFFKSKGLSTEAASGILASIKQESNFTSQARGDGGRAHGVFQHHADRRAAIQRATGINMSTADLQQQLEGAWWEMQNGDAGAQRALRILRQPGISARDAGGAFVQHFERPARDERASRGAMAEGFARQFGSGGGDAVPSSANDNATSSQVLQTARNLSVANQQCVSLAKAAVGASGSVMNWQRGVSAEAGTLKPGTPVATFMDALGRQSSRYAGGGTGTMGANRDHAGIFQEYIKDAAGKNIGMRIAEQYRGSGGVHSKDYMFGQGSGAKNGSNYNVVLGPDGQPLGDSRNPMNRTVTAKAPVVEAVKAQVSLPEMSAKGFGLGIQTPKPVSVPNPGKDIATAKPAVPDISAMSGEIARNSSWKSDAIKSWKPSGGNKATAPVAVGVEAHNITGRLPGRNADAPGGIPVAGGGNVGNSSSSTTTNNININGSGLNSQEIANAVQRKASEGMRRQSTGASPYSYI</sequence>
<evidence type="ECO:0000256" key="2">
    <source>
        <dbReference type="SAM" id="Phobius"/>
    </source>
</evidence>
<evidence type="ECO:0000313" key="4">
    <source>
        <dbReference type="EMBL" id="CAA2137493.1"/>
    </source>
</evidence>
<name>A0A679JRY3_9HYPH</name>
<feature type="region of interest" description="Disordered" evidence="1">
    <location>
        <begin position="1424"/>
        <end position="1443"/>
    </location>
</feature>
<geneLocation type="plasmid" evidence="4">
    <name>1</name>
</geneLocation>
<evidence type="ECO:0000259" key="3">
    <source>
        <dbReference type="Pfam" id="PF18013"/>
    </source>
</evidence>
<keyword evidence="2" id="KW-0812">Transmembrane</keyword>
<dbReference type="Gene3D" id="1.10.530.10">
    <property type="match status" value="1"/>
</dbReference>
<keyword evidence="2" id="KW-1133">Transmembrane helix</keyword>
<keyword evidence="2" id="KW-0472">Membrane</keyword>
<feature type="transmembrane region" description="Helical" evidence="2">
    <location>
        <begin position="709"/>
        <end position="732"/>
    </location>
</feature>
<feature type="transmembrane region" description="Helical" evidence="2">
    <location>
        <begin position="673"/>
        <end position="697"/>
    </location>
</feature>
<dbReference type="Pfam" id="PF18013">
    <property type="entry name" value="Phage_lysozyme2"/>
    <property type="match status" value="1"/>
</dbReference>
<feature type="compositionally biased region" description="Polar residues" evidence="1">
    <location>
        <begin position="1464"/>
        <end position="1475"/>
    </location>
</feature>
<gene>
    <name evidence="4" type="ORF">MBLL_00684</name>
</gene>
<protein>
    <recommendedName>
        <fullName evidence="3">Phage tail lysozyme domain-containing protein</fullName>
    </recommendedName>
</protein>